<keyword evidence="2" id="KW-1185">Reference proteome</keyword>
<evidence type="ECO:0000313" key="2">
    <source>
        <dbReference type="Proteomes" id="UP000029492"/>
    </source>
</evidence>
<dbReference type="RefSeq" id="WP_043756268.1">
    <property type="nucleotide sequence ID" value="NZ_CP003811.1"/>
</dbReference>
<gene>
    <name evidence="1" type="ORF">MOC_1422</name>
</gene>
<protein>
    <submittedName>
        <fullName evidence="1">DUF288 domain containing protein</fullName>
    </submittedName>
</protein>
<dbReference type="PANTHER" id="PTHR31362">
    <property type="entry name" value="GLYCOSYLTRANSFERASE STELLO1-RELATED"/>
    <property type="match status" value="1"/>
</dbReference>
<accession>A0A089NP58</accession>
<dbReference type="STRING" id="693986.MOC_1422"/>
<dbReference type="PANTHER" id="PTHR31362:SF0">
    <property type="entry name" value="EXOSTOSIN DOMAIN-CONTAINING PROTEIN-RELATED"/>
    <property type="match status" value="1"/>
</dbReference>
<dbReference type="Proteomes" id="UP000029492">
    <property type="component" value="Chromosome"/>
</dbReference>
<dbReference type="Pfam" id="PF03385">
    <property type="entry name" value="STELLO"/>
    <property type="match status" value="1"/>
</dbReference>
<organism evidence="1 2">
    <name type="scientific">Methylobacterium oryzae CBMB20</name>
    <dbReference type="NCBI Taxonomy" id="693986"/>
    <lineage>
        <taxon>Bacteria</taxon>
        <taxon>Pseudomonadati</taxon>
        <taxon>Pseudomonadota</taxon>
        <taxon>Alphaproteobacteria</taxon>
        <taxon>Hyphomicrobiales</taxon>
        <taxon>Methylobacteriaceae</taxon>
        <taxon>Methylobacterium</taxon>
    </lineage>
</organism>
<dbReference type="InterPro" id="IPR005049">
    <property type="entry name" value="STL-like"/>
</dbReference>
<sequence>MSDKYAIVITSINYPTRAVTEIARDAGRLDARFVIVGDSKSPPDFAQPGAAYLDLDAQARTGFRYAVEAPAQHYARKNVGYLHAIAAGATVLIETDDDNIPHPEFWKPRSARVSARVISQPAWTNVYRYFHDGLVWPRGLPLDQVNAPLPEPISAQDVYCPIQQGLADDNPDVDAIYRLLLPIPFRFNEAPALALRGAWCPFNSQNTTWWPDAFPLLYLPYHCSFRMTDIWRSFVAQRIAYANGWGVLFHAATVFQERNVHDLMRDFAEEVPGYLHNTAIRDALDQVEVGAGIAHIPDNMRACYERLVALELVGRGELRLLDSWLEGLSEATSSRF</sequence>
<dbReference type="eggNOG" id="ENOG502ZCM9">
    <property type="taxonomic scope" value="Bacteria"/>
</dbReference>
<proteinExistence type="predicted"/>
<dbReference type="HOGENOM" id="CLU_049240_0_0_5"/>
<reference evidence="1 2" key="1">
    <citation type="journal article" date="2014" name="PLoS ONE">
        <title>Genome Information of Methylobacterium oryzae, a Plant-Probiotic Methylotroph in the Phyllosphere.</title>
        <authorList>
            <person name="Kwak M.J."/>
            <person name="Jeong H."/>
            <person name="Madhaiyan M."/>
            <person name="Lee Y."/>
            <person name="Sa T.M."/>
            <person name="Oh T.K."/>
            <person name="Kim J.F."/>
        </authorList>
    </citation>
    <scope>NUCLEOTIDE SEQUENCE [LARGE SCALE GENOMIC DNA]</scope>
    <source>
        <strain evidence="1 2">CBMB20</strain>
    </source>
</reference>
<dbReference type="AlphaFoldDB" id="A0A089NP58"/>
<dbReference type="EMBL" id="CP003811">
    <property type="protein sequence ID" value="AIQ89177.1"/>
    <property type="molecule type" value="Genomic_DNA"/>
</dbReference>
<dbReference type="KEGG" id="mor:MOC_1422"/>
<name>A0A089NP58_9HYPH</name>
<evidence type="ECO:0000313" key="1">
    <source>
        <dbReference type="EMBL" id="AIQ89177.1"/>
    </source>
</evidence>